<feature type="chain" id="PRO_5020705998" description="ABC transporter substrate-binding protein" evidence="1">
    <location>
        <begin position="24"/>
        <end position="88"/>
    </location>
</feature>
<evidence type="ECO:0000313" key="3">
    <source>
        <dbReference type="Proteomes" id="UP000294829"/>
    </source>
</evidence>
<name>A0A4R5VYI9_9BURK</name>
<sequence length="88" mass="10144">MKLKSLYAGVLLLVFFTFNVVFAQQDFKSTLQPRPDSARVNLFFSSSVKTDSTIEPLLPETIGVIRYLEQELGFKFDLVREPWKRALT</sequence>
<keyword evidence="3" id="KW-1185">Reference proteome</keyword>
<keyword evidence="1" id="KW-0732">Signal</keyword>
<gene>
    <name evidence="2" type="ORF">E2I14_13245</name>
</gene>
<reference evidence="2 3" key="1">
    <citation type="submission" date="2019-03" db="EMBL/GenBank/DDBJ databases">
        <title>Sapientia aquatica gen. nov., sp. nov., isolated from a crater lake.</title>
        <authorList>
            <person name="Felfoldi T."/>
            <person name="Szabo A."/>
            <person name="Toth E."/>
            <person name="Schumann P."/>
            <person name="Keki Z."/>
            <person name="Marialigeti K."/>
            <person name="Mathe I."/>
        </authorList>
    </citation>
    <scope>NUCLEOTIDE SEQUENCE [LARGE SCALE GENOMIC DNA]</scope>
    <source>
        <strain evidence="2 3">SA-152</strain>
    </source>
</reference>
<evidence type="ECO:0008006" key="4">
    <source>
        <dbReference type="Google" id="ProtNLM"/>
    </source>
</evidence>
<accession>A0A4R5VYI9</accession>
<organism evidence="2 3">
    <name type="scientific">Sapientia aquatica</name>
    <dbReference type="NCBI Taxonomy" id="1549640"/>
    <lineage>
        <taxon>Bacteria</taxon>
        <taxon>Pseudomonadati</taxon>
        <taxon>Pseudomonadota</taxon>
        <taxon>Betaproteobacteria</taxon>
        <taxon>Burkholderiales</taxon>
        <taxon>Oxalobacteraceae</taxon>
        <taxon>Sapientia</taxon>
    </lineage>
</organism>
<dbReference type="RefSeq" id="WP_133329305.1">
    <property type="nucleotide sequence ID" value="NZ_SMYL01000007.1"/>
</dbReference>
<dbReference type="AlphaFoldDB" id="A0A4R5VYI9"/>
<proteinExistence type="predicted"/>
<evidence type="ECO:0000313" key="2">
    <source>
        <dbReference type="EMBL" id="TDK64408.1"/>
    </source>
</evidence>
<protein>
    <recommendedName>
        <fullName evidence="4">ABC transporter substrate-binding protein</fullName>
    </recommendedName>
</protein>
<feature type="signal peptide" evidence="1">
    <location>
        <begin position="1"/>
        <end position="23"/>
    </location>
</feature>
<dbReference type="EMBL" id="SMYL01000007">
    <property type="protein sequence ID" value="TDK64408.1"/>
    <property type="molecule type" value="Genomic_DNA"/>
</dbReference>
<evidence type="ECO:0000256" key="1">
    <source>
        <dbReference type="SAM" id="SignalP"/>
    </source>
</evidence>
<dbReference type="Proteomes" id="UP000294829">
    <property type="component" value="Unassembled WGS sequence"/>
</dbReference>
<comment type="caution">
    <text evidence="2">The sequence shown here is derived from an EMBL/GenBank/DDBJ whole genome shotgun (WGS) entry which is preliminary data.</text>
</comment>